<dbReference type="Pfam" id="PF01909">
    <property type="entry name" value="NTP_transf_2"/>
    <property type="match status" value="1"/>
</dbReference>
<dbReference type="PANTHER" id="PTHR33933">
    <property type="entry name" value="NUCLEOTIDYLTRANSFERASE"/>
    <property type="match status" value="1"/>
</dbReference>
<protein>
    <submittedName>
        <fullName evidence="2">Putative nucleotidyltransferase</fullName>
    </submittedName>
</protein>
<dbReference type="InterPro" id="IPR002934">
    <property type="entry name" value="Polymerase_NTP_transf_dom"/>
</dbReference>
<dbReference type="STRING" id="195522.BD01_2071"/>
<dbReference type="HOGENOM" id="CLU_130257_3_2_2"/>
<dbReference type="AlphaFoldDB" id="W8NWS5"/>
<feature type="domain" description="Polymerase nucleotidyl transferase" evidence="1">
    <location>
        <begin position="19"/>
        <end position="90"/>
    </location>
</feature>
<dbReference type="GO" id="GO:0016779">
    <property type="term" value="F:nucleotidyltransferase activity"/>
    <property type="evidence" value="ECO:0007669"/>
    <property type="project" value="InterPro"/>
</dbReference>
<keyword evidence="2" id="KW-0808">Transferase</keyword>
<sequence>MSPPKSTTLESTGNKAQALDEFIRRVEARFGDSVEEIILFGSRARGNHDEESDIDLLIVGDVDFDGLMEVVTNILLEYGELISPIVLKPEEFRKRRDSFIRTVLSEGKVLYSSISTP</sequence>
<dbReference type="KEGG" id="tnu:BD01_2071"/>
<dbReference type="Gene3D" id="3.30.460.10">
    <property type="entry name" value="Beta Polymerase, domain 2"/>
    <property type="match status" value="1"/>
</dbReference>
<gene>
    <name evidence="2" type="ORF">BD01_2071</name>
</gene>
<name>W8NWS5_9EURY</name>
<organism evidence="2 3">
    <name type="scientific">Thermococcus nautili</name>
    <dbReference type="NCBI Taxonomy" id="195522"/>
    <lineage>
        <taxon>Archaea</taxon>
        <taxon>Methanobacteriati</taxon>
        <taxon>Methanobacteriota</taxon>
        <taxon>Thermococci</taxon>
        <taxon>Thermococcales</taxon>
        <taxon>Thermococcaceae</taxon>
        <taxon>Thermococcus</taxon>
    </lineage>
</organism>
<dbReference type="Proteomes" id="UP000019434">
    <property type="component" value="Chromosome"/>
</dbReference>
<dbReference type="PANTHER" id="PTHR33933:SF3">
    <property type="entry name" value="PROTEIN ADENYLYLTRANSFERASE MJ0604-RELATED"/>
    <property type="match status" value="1"/>
</dbReference>
<evidence type="ECO:0000313" key="2">
    <source>
        <dbReference type="EMBL" id="AHL23667.1"/>
    </source>
</evidence>
<reference evidence="2 3" key="1">
    <citation type="submission" date="2014-02" db="EMBL/GenBank/DDBJ databases">
        <title>Genome Sequence of an Hyperthermophilic Archaeon, Thermococcus nautili 30-1, producing viral vesicles.</title>
        <authorList>
            <person name="Oberto J."/>
            <person name="Gaudin M."/>
            <person name="Cossu M."/>
            <person name="Gorlas A."/>
            <person name="Slesarev A."/>
            <person name="Marguet E."/>
            <person name="Forterre P."/>
        </authorList>
    </citation>
    <scope>NUCLEOTIDE SEQUENCE [LARGE SCALE GENOMIC DNA]</scope>
    <source>
        <strain evidence="2 3">30-1</strain>
    </source>
</reference>
<dbReference type="InterPro" id="IPR043519">
    <property type="entry name" value="NT_sf"/>
</dbReference>
<accession>W8NWS5</accession>
<dbReference type="CDD" id="cd05403">
    <property type="entry name" value="NT_KNTase_like"/>
    <property type="match status" value="1"/>
</dbReference>
<dbReference type="SUPFAM" id="SSF81301">
    <property type="entry name" value="Nucleotidyltransferase"/>
    <property type="match status" value="1"/>
</dbReference>
<dbReference type="InterPro" id="IPR052548">
    <property type="entry name" value="Type_VII_TA_antitoxin"/>
</dbReference>
<evidence type="ECO:0000313" key="3">
    <source>
        <dbReference type="Proteomes" id="UP000019434"/>
    </source>
</evidence>
<keyword evidence="3" id="KW-1185">Reference proteome</keyword>
<proteinExistence type="predicted"/>
<evidence type="ECO:0000259" key="1">
    <source>
        <dbReference type="Pfam" id="PF01909"/>
    </source>
</evidence>
<dbReference type="eggNOG" id="arCOG01201">
    <property type="taxonomic scope" value="Archaea"/>
</dbReference>
<dbReference type="EMBL" id="CP007264">
    <property type="protein sequence ID" value="AHL23667.1"/>
    <property type="molecule type" value="Genomic_DNA"/>
</dbReference>